<dbReference type="CDD" id="cd22164">
    <property type="entry name" value="F-box_AtSKIP19-like"/>
    <property type="match status" value="1"/>
</dbReference>
<comment type="caution">
    <text evidence="2">The sequence shown here is derived from an EMBL/GenBank/DDBJ whole genome shotgun (WGS) entry which is preliminary data.</text>
</comment>
<keyword evidence="3" id="KW-1185">Reference proteome</keyword>
<evidence type="ECO:0000259" key="1">
    <source>
        <dbReference type="PROSITE" id="PS50181"/>
    </source>
</evidence>
<dbReference type="SUPFAM" id="SSF52047">
    <property type="entry name" value="RNI-like"/>
    <property type="match status" value="1"/>
</dbReference>
<proteinExistence type="predicted"/>
<dbReference type="InterPro" id="IPR036047">
    <property type="entry name" value="F-box-like_dom_sf"/>
</dbReference>
<organism evidence="2 3">
    <name type="scientific">Papaver atlanticum</name>
    <dbReference type="NCBI Taxonomy" id="357466"/>
    <lineage>
        <taxon>Eukaryota</taxon>
        <taxon>Viridiplantae</taxon>
        <taxon>Streptophyta</taxon>
        <taxon>Embryophyta</taxon>
        <taxon>Tracheophyta</taxon>
        <taxon>Spermatophyta</taxon>
        <taxon>Magnoliopsida</taxon>
        <taxon>Ranunculales</taxon>
        <taxon>Papaveraceae</taxon>
        <taxon>Papaveroideae</taxon>
        <taxon>Papaver</taxon>
    </lineage>
</organism>
<dbReference type="Proteomes" id="UP001202328">
    <property type="component" value="Unassembled WGS sequence"/>
</dbReference>
<evidence type="ECO:0000313" key="2">
    <source>
        <dbReference type="EMBL" id="KAI3903573.1"/>
    </source>
</evidence>
<dbReference type="PANTHER" id="PTHR38926">
    <property type="entry name" value="F-BOX DOMAIN CONTAINING PROTEIN, EXPRESSED"/>
    <property type="match status" value="1"/>
</dbReference>
<feature type="domain" description="F-box" evidence="1">
    <location>
        <begin position="31"/>
        <end position="78"/>
    </location>
</feature>
<accession>A0AAD4XE91</accession>
<dbReference type="Pfam" id="PF12937">
    <property type="entry name" value="F-box-like"/>
    <property type="match status" value="1"/>
</dbReference>
<dbReference type="InterPro" id="IPR001810">
    <property type="entry name" value="F-box_dom"/>
</dbReference>
<dbReference type="InterPro" id="IPR032675">
    <property type="entry name" value="LRR_dom_sf"/>
</dbReference>
<name>A0AAD4XE91_9MAGN</name>
<gene>
    <name evidence="2" type="ORF">MKW98_032227</name>
</gene>
<dbReference type="PANTHER" id="PTHR38926:SF2">
    <property type="entry name" value="F-BOX_LRR-REPEAT PROTEIN 21-RELATED"/>
    <property type="match status" value="1"/>
</dbReference>
<protein>
    <recommendedName>
        <fullName evidence="1">F-box domain-containing protein</fullName>
    </recommendedName>
</protein>
<dbReference type="AlphaFoldDB" id="A0AAD4XE91"/>
<dbReference type="SUPFAM" id="SSF81383">
    <property type="entry name" value="F-box domain"/>
    <property type="match status" value="1"/>
</dbReference>
<dbReference type="Gene3D" id="3.80.10.10">
    <property type="entry name" value="Ribonuclease Inhibitor"/>
    <property type="match status" value="1"/>
</dbReference>
<dbReference type="PROSITE" id="PS50181">
    <property type="entry name" value="FBOX"/>
    <property type="match status" value="1"/>
</dbReference>
<evidence type="ECO:0000313" key="3">
    <source>
        <dbReference type="Proteomes" id="UP001202328"/>
    </source>
</evidence>
<reference evidence="2" key="1">
    <citation type="submission" date="2022-04" db="EMBL/GenBank/DDBJ databases">
        <title>A functionally conserved STORR gene fusion in Papaver species that diverged 16.8 million years ago.</title>
        <authorList>
            <person name="Catania T."/>
        </authorList>
    </citation>
    <scope>NUCLEOTIDE SEQUENCE</scope>
    <source>
        <strain evidence="2">S-188037</strain>
    </source>
</reference>
<dbReference type="EMBL" id="JAJJMB010011222">
    <property type="protein sequence ID" value="KAI3903573.1"/>
    <property type="molecule type" value="Genomic_DNA"/>
</dbReference>
<dbReference type="Gene3D" id="1.20.1280.50">
    <property type="match status" value="1"/>
</dbReference>
<sequence>MPPTNKKIHQKKKKRKLEINDNQTPISSEEIRNWLELPPDVLSLIFLKLGAIDILLRVQPVCSTWRKASKEPSLFRSIDTRNTWDSFKVSLYDTRIGWALFENNMYDIETLVKKAVDRSCGQMVEFSLERFCSDDLLAYIADKSGSLRCLRLVSCYQVGDDALIHVAKKAVLLEELEICHCSFSGDVLDMLKTIGKLCSQLKSFRLNCRGYRLPDRDCDDEALVIAANMPQLHRLHLFGNKLTNVGLGAILNGCLHLESLDLRQCFNVNLEGDLLKSCRDRFIKLRLPNDSTADYEFDAAMDDGDDDYESFYRYKVIDLGNGND</sequence>